<dbReference type="Gene3D" id="3.40.190.10">
    <property type="entry name" value="Periplasmic binding protein-like II"/>
    <property type="match status" value="1"/>
</dbReference>
<proteinExistence type="predicted"/>
<evidence type="ECO:0000313" key="1">
    <source>
        <dbReference type="EMBL" id="CAB4610107.1"/>
    </source>
</evidence>
<reference evidence="3" key="1">
    <citation type="submission" date="2020-05" db="EMBL/GenBank/DDBJ databases">
        <authorList>
            <person name="Chiriac C."/>
            <person name="Salcher M."/>
            <person name="Ghai R."/>
            <person name="Kavagutti S V."/>
        </authorList>
    </citation>
    <scope>NUCLEOTIDE SEQUENCE</scope>
</reference>
<protein>
    <submittedName>
        <fullName evidence="3">Unannotated protein</fullName>
    </submittedName>
</protein>
<sequence>MSQNWDDAAYAAFKKKSDAAKVETNRTKQAAMWKELSQYVMDQYWIIRPVFSKTQEVWGSKVGGVYYWEPQGNFGFGQLYVKN</sequence>
<dbReference type="SUPFAM" id="SSF53850">
    <property type="entry name" value="Periplasmic binding protein-like II"/>
    <property type="match status" value="1"/>
</dbReference>
<dbReference type="AlphaFoldDB" id="A0A6J7A0K8"/>
<evidence type="ECO:0000313" key="3">
    <source>
        <dbReference type="EMBL" id="CAB4825970.1"/>
    </source>
</evidence>
<dbReference type="EMBL" id="CAEZYP010000063">
    <property type="protein sequence ID" value="CAB4729028.1"/>
    <property type="molecule type" value="Genomic_DNA"/>
</dbReference>
<dbReference type="Gene3D" id="3.10.105.10">
    <property type="entry name" value="Dipeptide-binding Protein, Domain 3"/>
    <property type="match status" value="1"/>
</dbReference>
<dbReference type="EMBL" id="CAFABJ010000045">
    <property type="protein sequence ID" value="CAB4825970.1"/>
    <property type="molecule type" value="Genomic_DNA"/>
</dbReference>
<dbReference type="EMBL" id="CAEZUV010000035">
    <property type="protein sequence ID" value="CAB4610107.1"/>
    <property type="molecule type" value="Genomic_DNA"/>
</dbReference>
<organism evidence="3">
    <name type="scientific">freshwater metagenome</name>
    <dbReference type="NCBI Taxonomy" id="449393"/>
    <lineage>
        <taxon>unclassified sequences</taxon>
        <taxon>metagenomes</taxon>
        <taxon>ecological metagenomes</taxon>
    </lineage>
</organism>
<gene>
    <name evidence="1" type="ORF">UFOPK1856_00372</name>
    <name evidence="2" type="ORF">UFOPK2735_00532</name>
    <name evidence="3" type="ORF">UFOPK3217_00455</name>
</gene>
<name>A0A6J7A0K8_9ZZZZ</name>
<evidence type="ECO:0000313" key="2">
    <source>
        <dbReference type="EMBL" id="CAB4729028.1"/>
    </source>
</evidence>
<accession>A0A6J7A0K8</accession>